<evidence type="ECO:0000256" key="7">
    <source>
        <dbReference type="ARBA" id="ARBA00023136"/>
    </source>
</evidence>
<dbReference type="Gene3D" id="1.20.1530.20">
    <property type="match status" value="1"/>
</dbReference>
<dbReference type="AlphaFoldDB" id="A0A3D9F354"/>
<evidence type="ECO:0008006" key="11">
    <source>
        <dbReference type="Google" id="ProtNLM"/>
    </source>
</evidence>
<feature type="transmembrane region" description="Helical" evidence="8">
    <location>
        <begin position="270"/>
        <end position="290"/>
    </location>
</feature>
<evidence type="ECO:0000256" key="6">
    <source>
        <dbReference type="ARBA" id="ARBA00022989"/>
    </source>
</evidence>
<name>A0A3D9F354_ECTOL</name>
<evidence type="ECO:0000256" key="3">
    <source>
        <dbReference type="ARBA" id="ARBA00022448"/>
    </source>
</evidence>
<evidence type="ECO:0000313" key="9">
    <source>
        <dbReference type="EMBL" id="RED09779.1"/>
    </source>
</evidence>
<keyword evidence="4" id="KW-1003">Cell membrane</keyword>
<feature type="transmembrane region" description="Helical" evidence="8">
    <location>
        <begin position="205"/>
        <end position="233"/>
    </location>
</feature>
<proteinExistence type="inferred from homology"/>
<feature type="transmembrane region" description="Helical" evidence="8">
    <location>
        <begin position="169"/>
        <end position="193"/>
    </location>
</feature>
<feature type="transmembrane region" description="Helical" evidence="8">
    <location>
        <begin position="76"/>
        <end position="97"/>
    </location>
</feature>
<evidence type="ECO:0000256" key="1">
    <source>
        <dbReference type="ARBA" id="ARBA00004651"/>
    </source>
</evidence>
<feature type="transmembrane region" description="Helical" evidence="8">
    <location>
        <begin position="131"/>
        <end position="157"/>
    </location>
</feature>
<feature type="transmembrane region" description="Helical" evidence="8">
    <location>
        <begin position="245"/>
        <end position="264"/>
    </location>
</feature>
<evidence type="ECO:0000256" key="5">
    <source>
        <dbReference type="ARBA" id="ARBA00022692"/>
    </source>
</evidence>
<feature type="transmembrane region" description="Helical" evidence="8">
    <location>
        <begin position="40"/>
        <end position="64"/>
    </location>
</feature>
<dbReference type="GO" id="GO:0055085">
    <property type="term" value="P:transmembrane transport"/>
    <property type="evidence" value="ECO:0007669"/>
    <property type="project" value="InterPro"/>
</dbReference>
<evidence type="ECO:0000313" key="10">
    <source>
        <dbReference type="Proteomes" id="UP000256988"/>
    </source>
</evidence>
<dbReference type="Pfam" id="PF03547">
    <property type="entry name" value="Mem_trans"/>
    <property type="match status" value="1"/>
</dbReference>
<dbReference type="EMBL" id="QRDL01000001">
    <property type="protein sequence ID" value="RED09779.1"/>
    <property type="molecule type" value="Genomic_DNA"/>
</dbReference>
<evidence type="ECO:0000256" key="2">
    <source>
        <dbReference type="ARBA" id="ARBA00010145"/>
    </source>
</evidence>
<dbReference type="GO" id="GO:0005886">
    <property type="term" value="C:plasma membrane"/>
    <property type="evidence" value="ECO:0007669"/>
    <property type="project" value="UniProtKB-SubCell"/>
</dbReference>
<keyword evidence="5 8" id="KW-0812">Transmembrane</keyword>
<protein>
    <recommendedName>
        <fullName evidence="11">Malate transporter</fullName>
    </recommendedName>
</protein>
<evidence type="ECO:0000256" key="8">
    <source>
        <dbReference type="SAM" id="Phobius"/>
    </source>
</evidence>
<reference evidence="9 10" key="1">
    <citation type="submission" date="2018-07" db="EMBL/GenBank/DDBJ databases">
        <title>Genome sequencing of rice bacterial endophytes.</title>
        <authorList>
            <person name="Venturi V."/>
        </authorList>
    </citation>
    <scope>NUCLEOTIDE SEQUENCE [LARGE SCALE GENOMIC DNA]</scope>
    <source>
        <strain evidence="9 10">AG1002</strain>
    </source>
</reference>
<keyword evidence="7 8" id="KW-0472">Membrane</keyword>
<dbReference type="InterPro" id="IPR004776">
    <property type="entry name" value="Mem_transp_PIN-like"/>
</dbReference>
<keyword evidence="6 8" id="KW-1133">Transmembrane helix</keyword>
<gene>
    <name evidence="9" type="ORF">DFO60_0442</name>
</gene>
<dbReference type="InterPro" id="IPR038770">
    <property type="entry name" value="Na+/solute_symporter_sf"/>
</dbReference>
<organism evidence="9 10">
    <name type="scientific">Ectopseudomonas oleovorans</name>
    <name type="common">Pseudomonas oleovorans</name>
    <dbReference type="NCBI Taxonomy" id="301"/>
    <lineage>
        <taxon>Bacteria</taxon>
        <taxon>Pseudomonadati</taxon>
        <taxon>Pseudomonadota</taxon>
        <taxon>Gammaproteobacteria</taxon>
        <taxon>Pseudomonadales</taxon>
        <taxon>Pseudomonadaceae</taxon>
        <taxon>Ectopseudomonas</taxon>
    </lineage>
</organism>
<sequence>MPSAMSAALALVQATFDVTAPVFALVLLGCVLKRLGWIDTPFINTASALVFRATMPTLLFLGILKADLGEALQPLLLGYFALATVVSFLAAWGWAIWRCPHADRGVYVQGAFRGNCGIVGLALAATQYGDYGLSVGGIMAGMVILFYNVLSAIVLALYSPHLEANWRTLLRSILGNPLIIGILLAIPFAYFQWQLPRWLDTSARYFAGLTLPLALMCIGATLSLASLASLASLRESSGLAVGASLWKIVWIPLLGVLGALALGIQGPALGILFLYLGCPTAASSFVMARAAGSNAQLAATIVVLSTLGGMLTTNLGLLLLKGFSLL</sequence>
<comment type="caution">
    <text evidence="9">The sequence shown here is derived from an EMBL/GenBank/DDBJ whole genome shotgun (WGS) entry which is preliminary data.</text>
</comment>
<keyword evidence="3" id="KW-0813">Transport</keyword>
<dbReference type="PANTHER" id="PTHR36838:SF4">
    <property type="entry name" value="AUXIN EFFLUX CARRIER FAMILY PROTEIN"/>
    <property type="match status" value="1"/>
</dbReference>
<feature type="transmembrane region" description="Helical" evidence="8">
    <location>
        <begin position="297"/>
        <end position="320"/>
    </location>
</feature>
<comment type="similarity">
    <text evidence="2">Belongs to the auxin efflux carrier (TC 2.A.69) family.</text>
</comment>
<accession>A0A3D9F354</accession>
<dbReference type="PANTHER" id="PTHR36838">
    <property type="entry name" value="AUXIN EFFLUX CARRIER FAMILY PROTEIN"/>
    <property type="match status" value="1"/>
</dbReference>
<comment type="subcellular location">
    <subcellularLocation>
        <location evidence="1">Cell membrane</location>
        <topology evidence="1">Multi-pass membrane protein</topology>
    </subcellularLocation>
</comment>
<dbReference type="Proteomes" id="UP000256988">
    <property type="component" value="Unassembled WGS sequence"/>
</dbReference>
<evidence type="ECO:0000256" key="4">
    <source>
        <dbReference type="ARBA" id="ARBA00022475"/>
    </source>
</evidence>